<protein>
    <submittedName>
        <fullName evidence="2">Sperm flagellar protein 1</fullName>
    </submittedName>
</protein>
<evidence type="ECO:0000313" key="3">
    <source>
        <dbReference type="Proteomes" id="UP001174909"/>
    </source>
</evidence>
<dbReference type="EMBL" id="CASHTH010004295">
    <property type="protein sequence ID" value="CAI8055672.1"/>
    <property type="molecule type" value="Genomic_DNA"/>
</dbReference>
<name>A0AA35TZ17_GEOBA</name>
<reference evidence="2" key="1">
    <citation type="submission" date="2023-03" db="EMBL/GenBank/DDBJ databases">
        <authorList>
            <person name="Steffen K."/>
            <person name="Cardenas P."/>
        </authorList>
    </citation>
    <scope>NUCLEOTIDE SEQUENCE</scope>
</reference>
<feature type="compositionally biased region" description="Polar residues" evidence="1">
    <location>
        <begin position="202"/>
        <end position="216"/>
    </location>
</feature>
<gene>
    <name evidence="2" type="ORF">GBAR_LOCUS30368</name>
</gene>
<keyword evidence="2" id="KW-0282">Flagellum</keyword>
<keyword evidence="2" id="KW-0966">Cell projection</keyword>
<evidence type="ECO:0000313" key="2">
    <source>
        <dbReference type="EMBL" id="CAI8055672.1"/>
    </source>
</evidence>
<evidence type="ECO:0000256" key="1">
    <source>
        <dbReference type="SAM" id="MobiDB-lite"/>
    </source>
</evidence>
<keyword evidence="3" id="KW-1185">Reference proteome</keyword>
<accession>A0AA35TZ17</accession>
<sequence>MTLFRVCLRTSKERLSLSSPHCTQKLRGISRTRQRVGEDHHFDAGYPYDPNELTTSEIPTAYGQFNPLPPTNPQHLHRMATINETTTYEPSRINEMHLPQPHLELPHPQPHLPFPRAPPIKLKPQNPAAPPPFQSRLRLPANYPRPAQPHNTSTLPPIHLHTGTVIEGGVGGIRDTGGQAQVAQTLTKLPNIIHGRSKTYAGRTNNRLGPQSTNVPSVALAGGKRDDSAKQQIRLAEKEQKLFETQEYIQLLQMKVTRLEHLVHIKDMKIQELHRQLAAAHSRHPLLHRH</sequence>
<dbReference type="AlphaFoldDB" id="A0AA35TZ17"/>
<comment type="caution">
    <text evidence="2">The sequence shown here is derived from an EMBL/GenBank/DDBJ whole genome shotgun (WGS) entry which is preliminary data.</text>
</comment>
<proteinExistence type="predicted"/>
<keyword evidence="2" id="KW-0969">Cilium</keyword>
<dbReference type="Proteomes" id="UP001174909">
    <property type="component" value="Unassembled WGS sequence"/>
</dbReference>
<organism evidence="2 3">
    <name type="scientific">Geodia barretti</name>
    <name type="common">Barrett's horny sponge</name>
    <dbReference type="NCBI Taxonomy" id="519541"/>
    <lineage>
        <taxon>Eukaryota</taxon>
        <taxon>Metazoa</taxon>
        <taxon>Porifera</taxon>
        <taxon>Demospongiae</taxon>
        <taxon>Heteroscleromorpha</taxon>
        <taxon>Tetractinellida</taxon>
        <taxon>Astrophorina</taxon>
        <taxon>Geodiidae</taxon>
        <taxon>Geodia</taxon>
    </lineage>
</organism>
<feature type="region of interest" description="Disordered" evidence="1">
    <location>
        <begin position="201"/>
        <end position="225"/>
    </location>
</feature>